<dbReference type="InterPro" id="IPR017930">
    <property type="entry name" value="Myb_dom"/>
</dbReference>
<dbReference type="SUPFAM" id="SSF46689">
    <property type="entry name" value="Homeodomain-like"/>
    <property type="match status" value="1"/>
</dbReference>
<dbReference type="PANTHER" id="PTHR45614">
    <property type="entry name" value="MYB PROTEIN-RELATED"/>
    <property type="match status" value="1"/>
</dbReference>
<feature type="region of interest" description="Disordered" evidence="2">
    <location>
        <begin position="42"/>
        <end position="83"/>
    </location>
</feature>
<gene>
    <name evidence="5" type="ORF">B296_00034109</name>
</gene>
<dbReference type="AlphaFoldDB" id="A0A426ZXR4"/>
<dbReference type="CDD" id="cd00167">
    <property type="entry name" value="SANT"/>
    <property type="match status" value="2"/>
</dbReference>
<reference evidence="5 6" key="1">
    <citation type="journal article" date="2014" name="Agronomy (Basel)">
        <title>A Draft Genome Sequence for Ensete ventricosum, the Drought-Tolerant Tree Against Hunger.</title>
        <authorList>
            <person name="Harrison J."/>
            <person name="Moore K.A."/>
            <person name="Paszkiewicz K."/>
            <person name="Jones T."/>
            <person name="Grant M."/>
            <person name="Ambacheew D."/>
            <person name="Muzemil S."/>
            <person name="Studholme D.J."/>
        </authorList>
    </citation>
    <scope>NUCLEOTIDE SEQUENCE [LARGE SCALE GENOMIC DNA]</scope>
</reference>
<dbReference type="InterPro" id="IPR050560">
    <property type="entry name" value="MYB_TF"/>
</dbReference>
<proteinExistence type="predicted"/>
<dbReference type="Gene3D" id="1.10.10.60">
    <property type="entry name" value="Homeodomain-like"/>
    <property type="match status" value="2"/>
</dbReference>
<dbReference type="PROSITE" id="PS51294">
    <property type="entry name" value="HTH_MYB"/>
    <property type="match status" value="2"/>
</dbReference>
<evidence type="ECO:0000259" key="4">
    <source>
        <dbReference type="PROSITE" id="PS51294"/>
    </source>
</evidence>
<dbReference type="EMBL" id="AMZH03004594">
    <property type="protein sequence ID" value="RRT68754.1"/>
    <property type="molecule type" value="Genomic_DNA"/>
</dbReference>
<evidence type="ECO:0000256" key="2">
    <source>
        <dbReference type="SAM" id="MobiDB-lite"/>
    </source>
</evidence>
<comment type="caution">
    <text evidence="5">The sequence shown here is derived from an EMBL/GenBank/DDBJ whole genome shotgun (WGS) entry which is preliminary data.</text>
</comment>
<dbReference type="GO" id="GO:0000978">
    <property type="term" value="F:RNA polymerase II cis-regulatory region sequence-specific DNA binding"/>
    <property type="evidence" value="ECO:0007669"/>
    <property type="project" value="TreeGrafter"/>
</dbReference>
<dbReference type="SMART" id="SM00717">
    <property type="entry name" value="SANT"/>
    <property type="match status" value="2"/>
</dbReference>
<sequence length="363" mass="39859">MASDVPKSIGDMGLFIPPPPPPPPSPGAMECVGGEQAWGFQSFAVGKDYHEGEQNNSQGEEAEGGDDTTTHESGQQNKLCVRGHWRPAEDAKLKELVSQYGPQNWNLIAEKLEGRSGTHPELRWFNQLDPRINRSAFSEEEEERLLAAHRLYGNKWALIARLFPGRTDNAVKNHWHVIMARKHREQSNAYRKRKASSTLPSLGPPPAQAILPRRMEVNTIIHACSGESTITSTRDESASTCTDLSLTSFTSRAFPNLLYRSCPTQQPTHPCDISNAKDAKVHPARKGCHDKFGDSGHGFFSGVAPMELVPGVDQAAYSCSTTEASAGGTVVYHRSNAWPQAEPDHGREKIRIPFIDFLGVGAT</sequence>
<dbReference type="FunFam" id="1.10.10.60:FF:000356">
    <property type="entry name" value="MYB transcription factor"/>
    <property type="match status" value="1"/>
</dbReference>
<dbReference type="GO" id="GO:0000981">
    <property type="term" value="F:DNA-binding transcription factor activity, RNA polymerase II-specific"/>
    <property type="evidence" value="ECO:0007669"/>
    <property type="project" value="TreeGrafter"/>
</dbReference>
<protein>
    <submittedName>
        <fullName evidence="5">Uncharacterized protein</fullName>
    </submittedName>
</protein>
<feature type="compositionally biased region" description="Basic residues" evidence="2">
    <location>
        <begin position="186"/>
        <end position="195"/>
    </location>
</feature>
<feature type="region of interest" description="Disordered" evidence="2">
    <location>
        <begin position="1"/>
        <end position="29"/>
    </location>
</feature>
<dbReference type="InterPro" id="IPR001005">
    <property type="entry name" value="SANT/Myb"/>
</dbReference>
<keyword evidence="1" id="KW-0238">DNA-binding</keyword>
<accession>A0A426ZXR4</accession>
<evidence type="ECO:0000256" key="1">
    <source>
        <dbReference type="ARBA" id="ARBA00023125"/>
    </source>
</evidence>
<evidence type="ECO:0000259" key="3">
    <source>
        <dbReference type="PROSITE" id="PS50090"/>
    </source>
</evidence>
<dbReference type="PROSITE" id="PS50090">
    <property type="entry name" value="MYB_LIKE"/>
    <property type="match status" value="2"/>
</dbReference>
<dbReference type="GO" id="GO:0005634">
    <property type="term" value="C:nucleus"/>
    <property type="evidence" value="ECO:0007669"/>
    <property type="project" value="TreeGrafter"/>
</dbReference>
<feature type="domain" description="Myb-like" evidence="3">
    <location>
        <begin position="82"/>
        <end position="128"/>
    </location>
</feature>
<dbReference type="InterPro" id="IPR009057">
    <property type="entry name" value="Homeodomain-like_sf"/>
</dbReference>
<feature type="compositionally biased region" description="Pro residues" evidence="2">
    <location>
        <begin position="16"/>
        <end position="26"/>
    </location>
</feature>
<feature type="domain" description="HTH myb-type" evidence="4">
    <location>
        <begin position="77"/>
        <end position="128"/>
    </location>
</feature>
<evidence type="ECO:0000313" key="6">
    <source>
        <dbReference type="Proteomes" id="UP000287651"/>
    </source>
</evidence>
<organism evidence="5 6">
    <name type="scientific">Ensete ventricosum</name>
    <name type="common">Abyssinian banana</name>
    <name type="synonym">Musa ensete</name>
    <dbReference type="NCBI Taxonomy" id="4639"/>
    <lineage>
        <taxon>Eukaryota</taxon>
        <taxon>Viridiplantae</taxon>
        <taxon>Streptophyta</taxon>
        <taxon>Embryophyta</taxon>
        <taxon>Tracheophyta</taxon>
        <taxon>Spermatophyta</taxon>
        <taxon>Magnoliopsida</taxon>
        <taxon>Liliopsida</taxon>
        <taxon>Zingiberales</taxon>
        <taxon>Musaceae</taxon>
        <taxon>Ensete</taxon>
    </lineage>
</organism>
<dbReference type="Pfam" id="PF00249">
    <property type="entry name" value="Myb_DNA-binding"/>
    <property type="match status" value="2"/>
</dbReference>
<dbReference type="Proteomes" id="UP000287651">
    <property type="component" value="Unassembled WGS sequence"/>
</dbReference>
<feature type="domain" description="HTH myb-type" evidence="4">
    <location>
        <begin position="129"/>
        <end position="183"/>
    </location>
</feature>
<dbReference type="PANTHER" id="PTHR45614:SF259">
    <property type="entry name" value="MYB DOMAIN PROTEIN 89-RELATED"/>
    <property type="match status" value="1"/>
</dbReference>
<feature type="region of interest" description="Disordered" evidence="2">
    <location>
        <begin position="186"/>
        <end position="207"/>
    </location>
</feature>
<evidence type="ECO:0000313" key="5">
    <source>
        <dbReference type="EMBL" id="RRT68754.1"/>
    </source>
</evidence>
<feature type="domain" description="Myb-like" evidence="3">
    <location>
        <begin position="129"/>
        <end position="179"/>
    </location>
</feature>
<name>A0A426ZXR4_ENSVE</name>